<organism evidence="8 9">
    <name type="scientific">Paenibacillus suaedae</name>
    <dbReference type="NCBI Taxonomy" id="3077233"/>
    <lineage>
        <taxon>Bacteria</taxon>
        <taxon>Bacillati</taxon>
        <taxon>Bacillota</taxon>
        <taxon>Bacilli</taxon>
        <taxon>Bacillales</taxon>
        <taxon>Paenibacillaceae</taxon>
        <taxon>Paenibacillus</taxon>
    </lineage>
</organism>
<dbReference type="GO" id="GO:0022857">
    <property type="term" value="F:transmembrane transporter activity"/>
    <property type="evidence" value="ECO:0007669"/>
    <property type="project" value="InterPro"/>
</dbReference>
<dbReference type="Pfam" id="PF11700">
    <property type="entry name" value="ATG22"/>
    <property type="match status" value="1"/>
</dbReference>
<dbReference type="InterPro" id="IPR024671">
    <property type="entry name" value="Atg22-like"/>
</dbReference>
<comment type="caution">
    <text evidence="8">The sequence shown here is derived from an EMBL/GenBank/DDBJ whole genome shotgun (WGS) entry which is preliminary data.</text>
</comment>
<dbReference type="InterPro" id="IPR036259">
    <property type="entry name" value="MFS_trans_sf"/>
</dbReference>
<evidence type="ECO:0000256" key="3">
    <source>
        <dbReference type="ARBA" id="ARBA00022692"/>
    </source>
</evidence>
<dbReference type="InterPro" id="IPR050495">
    <property type="entry name" value="ATG22/LtaA_families"/>
</dbReference>
<keyword evidence="5 6" id="KW-0472">Membrane</keyword>
<dbReference type="PANTHER" id="PTHR23519:SF1">
    <property type="entry name" value="AUTOPHAGY-RELATED PROTEIN 22"/>
    <property type="match status" value="1"/>
</dbReference>
<gene>
    <name evidence="8" type="ORF">RQP50_25635</name>
</gene>
<comment type="subcellular location">
    <subcellularLocation>
        <location evidence="1">Cell membrane</location>
        <topology evidence="1">Multi-pass membrane protein</topology>
    </subcellularLocation>
</comment>
<dbReference type="RefSeq" id="WP_315747135.1">
    <property type="nucleotide sequence ID" value="NZ_JAVYAA010000008.1"/>
</dbReference>
<feature type="domain" description="Major facilitator superfamily (MFS) profile" evidence="7">
    <location>
        <begin position="1"/>
        <end position="413"/>
    </location>
</feature>
<evidence type="ECO:0000256" key="6">
    <source>
        <dbReference type="SAM" id="Phobius"/>
    </source>
</evidence>
<feature type="transmembrane region" description="Helical" evidence="6">
    <location>
        <begin position="103"/>
        <end position="124"/>
    </location>
</feature>
<evidence type="ECO:0000256" key="4">
    <source>
        <dbReference type="ARBA" id="ARBA00022989"/>
    </source>
</evidence>
<protein>
    <submittedName>
        <fullName evidence="8">MFS transporter</fullName>
    </submittedName>
</protein>
<feature type="transmembrane region" description="Helical" evidence="6">
    <location>
        <begin position="270"/>
        <end position="289"/>
    </location>
</feature>
<evidence type="ECO:0000256" key="1">
    <source>
        <dbReference type="ARBA" id="ARBA00004651"/>
    </source>
</evidence>
<proteinExistence type="predicted"/>
<dbReference type="PROSITE" id="PS50850">
    <property type="entry name" value="MFS"/>
    <property type="match status" value="1"/>
</dbReference>
<feature type="transmembrane region" description="Helical" evidence="6">
    <location>
        <begin position="301"/>
        <end position="318"/>
    </location>
</feature>
<dbReference type="Gene3D" id="1.20.1250.20">
    <property type="entry name" value="MFS general substrate transporter like domains"/>
    <property type="match status" value="1"/>
</dbReference>
<evidence type="ECO:0000256" key="2">
    <source>
        <dbReference type="ARBA" id="ARBA00022448"/>
    </source>
</evidence>
<evidence type="ECO:0000259" key="7">
    <source>
        <dbReference type="PROSITE" id="PS50850"/>
    </source>
</evidence>
<dbReference type="EMBL" id="JAVYAA010000008">
    <property type="protein sequence ID" value="MDT8979618.1"/>
    <property type="molecule type" value="Genomic_DNA"/>
</dbReference>
<feature type="transmembrane region" description="Helical" evidence="6">
    <location>
        <begin position="145"/>
        <end position="163"/>
    </location>
</feature>
<keyword evidence="4 6" id="KW-1133">Transmembrane helix</keyword>
<feature type="transmembrane region" description="Helical" evidence="6">
    <location>
        <begin position="46"/>
        <end position="67"/>
    </location>
</feature>
<feature type="transmembrane region" description="Helical" evidence="6">
    <location>
        <begin position="235"/>
        <end position="258"/>
    </location>
</feature>
<evidence type="ECO:0000313" key="8">
    <source>
        <dbReference type="EMBL" id="MDT8979618.1"/>
    </source>
</evidence>
<keyword evidence="9" id="KW-1185">Reference proteome</keyword>
<evidence type="ECO:0000256" key="5">
    <source>
        <dbReference type="ARBA" id="ARBA00023136"/>
    </source>
</evidence>
<feature type="transmembrane region" description="Helical" evidence="6">
    <location>
        <begin position="79"/>
        <end position="97"/>
    </location>
</feature>
<feature type="transmembrane region" description="Helical" evidence="6">
    <location>
        <begin position="175"/>
        <end position="197"/>
    </location>
</feature>
<keyword evidence="2" id="KW-0813">Transport</keyword>
<keyword evidence="3 6" id="KW-0812">Transmembrane</keyword>
<dbReference type="AlphaFoldDB" id="A0AAJ2N4L6"/>
<dbReference type="InterPro" id="IPR020846">
    <property type="entry name" value="MFS_dom"/>
</dbReference>
<feature type="transmembrane region" description="Helical" evidence="6">
    <location>
        <begin position="389"/>
        <end position="408"/>
    </location>
</feature>
<evidence type="ECO:0000313" key="9">
    <source>
        <dbReference type="Proteomes" id="UP001250538"/>
    </source>
</evidence>
<sequence length="437" mass="48306">MRSKQVRSWMMYDWANSAFATTMLAAVLPIFYQSVAASGLPNHEATSYWAFTQTIGMILVALLSPILGAMADLSRRKMAFLRVFAICGSVACMLLFFAGNGDWLYVSVLFILATIGFSGGNTFYDSLLPEIAAPDERDEISAKGYMYGYIGGGVLLAVNIVMLEKWEMLGFPNKLVATQTVFLSVGIWWLLFSLPIFRHLQDPVRTDRQSVSYYTKQGFGRLAQTIRRVKHYPELLKYMVSFWFFNDGISTIIGMAAIYGAGMGIQTSHLIIALLITQFVGIPFTYLFAKFARRLGSKRSLYVSLSTYIVIVFFGYFMTTALHFYILAFLVGMVQGGSQAVARSVYSQMVPISRASEFFGFLSLSSKVSASIGPAVFGMVGLMTGSTRLAILSILAFFIIGIILLAFVDIEKGRKEAAMEEDTWNTNASGGKGIPVH</sequence>
<dbReference type="GO" id="GO:0005886">
    <property type="term" value="C:plasma membrane"/>
    <property type="evidence" value="ECO:0007669"/>
    <property type="project" value="UniProtKB-SubCell"/>
</dbReference>
<name>A0AAJ2N4L6_9BACL</name>
<accession>A0AAJ2N4L6</accession>
<reference evidence="9" key="1">
    <citation type="submission" date="2023-09" db="EMBL/GenBank/DDBJ databases">
        <title>Paenibacillus sp. chi10 Genome sequencing and assembly.</title>
        <authorList>
            <person name="Kim I."/>
        </authorList>
    </citation>
    <scope>NUCLEOTIDE SEQUENCE [LARGE SCALE GENOMIC DNA]</scope>
    <source>
        <strain evidence="9">chi10</strain>
    </source>
</reference>
<dbReference type="SUPFAM" id="SSF103473">
    <property type="entry name" value="MFS general substrate transporter"/>
    <property type="match status" value="1"/>
</dbReference>
<dbReference type="Proteomes" id="UP001250538">
    <property type="component" value="Unassembled WGS sequence"/>
</dbReference>
<dbReference type="PANTHER" id="PTHR23519">
    <property type="entry name" value="AUTOPHAGY-RELATED PROTEIN 22"/>
    <property type="match status" value="1"/>
</dbReference>